<dbReference type="GO" id="GO:0005886">
    <property type="term" value="C:plasma membrane"/>
    <property type="evidence" value="ECO:0007669"/>
    <property type="project" value="TreeGrafter"/>
</dbReference>
<dbReference type="GO" id="GO:0009408">
    <property type="term" value="P:response to heat"/>
    <property type="evidence" value="ECO:0007669"/>
    <property type="project" value="TreeGrafter"/>
</dbReference>
<feature type="binding site" evidence="1">
    <location>
        <position position="251"/>
    </location>
    <ligand>
        <name>Ca(2+)</name>
        <dbReference type="ChEBI" id="CHEBI:29108"/>
        <label>1</label>
    </ligand>
</feature>
<dbReference type="InterPro" id="IPR018502">
    <property type="entry name" value="Annexin_repeat"/>
</dbReference>
<organism evidence="2 3">
    <name type="scientific">Punica granatum</name>
    <name type="common">Pomegranate</name>
    <dbReference type="NCBI Taxonomy" id="22663"/>
    <lineage>
        <taxon>Eukaryota</taxon>
        <taxon>Viridiplantae</taxon>
        <taxon>Streptophyta</taxon>
        <taxon>Embryophyta</taxon>
        <taxon>Tracheophyta</taxon>
        <taxon>Spermatophyta</taxon>
        <taxon>Magnoliopsida</taxon>
        <taxon>eudicotyledons</taxon>
        <taxon>Gunneridae</taxon>
        <taxon>Pentapetalae</taxon>
        <taxon>rosids</taxon>
        <taxon>malvids</taxon>
        <taxon>Myrtales</taxon>
        <taxon>Lythraceae</taxon>
        <taxon>Punica</taxon>
    </lineage>
</organism>
<evidence type="ECO:0000256" key="1">
    <source>
        <dbReference type="PIRSR" id="PIRSR609118-1"/>
    </source>
</evidence>
<dbReference type="STRING" id="22663.A0A2I0L905"/>
<dbReference type="GO" id="GO:0009414">
    <property type="term" value="P:response to water deprivation"/>
    <property type="evidence" value="ECO:0007669"/>
    <property type="project" value="TreeGrafter"/>
</dbReference>
<evidence type="ECO:0000313" key="3">
    <source>
        <dbReference type="Proteomes" id="UP000233551"/>
    </source>
</evidence>
<dbReference type="InterPro" id="IPR001464">
    <property type="entry name" value="Annexin"/>
</dbReference>
<dbReference type="GO" id="GO:0009409">
    <property type="term" value="P:response to cold"/>
    <property type="evidence" value="ECO:0007669"/>
    <property type="project" value="TreeGrafter"/>
</dbReference>
<feature type="binding site" evidence="1">
    <location>
        <position position="25"/>
    </location>
    <ligand>
        <name>Ca(2+)</name>
        <dbReference type="ChEBI" id="CHEBI:29108"/>
        <label>1</label>
    </ligand>
</feature>
<feature type="binding site" evidence="1">
    <location>
        <position position="293"/>
    </location>
    <ligand>
        <name>Ca(2+)</name>
        <dbReference type="ChEBI" id="CHEBI:29108"/>
        <label>1</label>
    </ligand>
</feature>
<dbReference type="Proteomes" id="UP000233551">
    <property type="component" value="Unassembled WGS sequence"/>
</dbReference>
<dbReference type="GO" id="GO:0005737">
    <property type="term" value="C:cytoplasm"/>
    <property type="evidence" value="ECO:0007669"/>
    <property type="project" value="TreeGrafter"/>
</dbReference>
<dbReference type="GO" id="GO:0005544">
    <property type="term" value="F:calcium-dependent phospholipid binding"/>
    <property type="evidence" value="ECO:0007669"/>
    <property type="project" value="UniProtKB-KW"/>
</dbReference>
<feature type="binding site" evidence="1">
    <location>
        <position position="255"/>
    </location>
    <ligand>
        <name>Ca(2+)</name>
        <dbReference type="ChEBI" id="CHEBI:29108"/>
        <label>2</label>
    </ligand>
</feature>
<feature type="binding site" evidence="1">
    <location>
        <position position="67"/>
    </location>
    <ligand>
        <name>Ca(2+)</name>
        <dbReference type="ChEBI" id="CHEBI:29108"/>
        <label>1</label>
    </ligand>
</feature>
<dbReference type="EMBL" id="PGOL01000103">
    <property type="protein sequence ID" value="PKI77179.1"/>
    <property type="molecule type" value="Genomic_DNA"/>
</dbReference>
<proteinExistence type="predicted"/>
<dbReference type="FunFam" id="1.10.220.10:FF:000001">
    <property type="entry name" value="Annexin"/>
    <property type="match status" value="1"/>
</dbReference>
<dbReference type="InterPro" id="IPR037104">
    <property type="entry name" value="Annexin_sf"/>
</dbReference>
<sequence>MATLIAPRDFSPIEDAENLKKACQGWGTDESAVISILGHRNLFQRRLIRSAYEEIYHEDLIAQLQSELTGHFEKAVCHWILDPADRDALLLNSELRKLAPNHRVIVEIACIRSPEDLLGVRRAYRFRYKQSLEEDIACHTTDTLRKILVALVSAYRYDGDEINEEMAESEARILHDEIHGNNPVHEETIRILSTRSKAQLNATFNHYKDIYKTSITKGLTGDSEYLPMLRTAIRCINDPKKYLAKVLWSVINTVGTDQEALSRVIIDSAEKDLKGIKEVFLRRNNVPLEEAVARDTTGDYKNFLLALLGSEEAS</sequence>
<dbReference type="SMART" id="SM00335">
    <property type="entry name" value="ANX"/>
    <property type="match status" value="4"/>
</dbReference>
<dbReference type="GeneID" id="116201440"/>
<name>A0A2I0L905_PUNGR</name>
<dbReference type="GO" id="GO:0001786">
    <property type="term" value="F:phosphatidylserine binding"/>
    <property type="evidence" value="ECO:0007669"/>
    <property type="project" value="TreeGrafter"/>
</dbReference>
<keyword evidence="1" id="KW-0106">Calcium</keyword>
<keyword evidence="1" id="KW-0479">Metal-binding</keyword>
<dbReference type="SUPFAM" id="SSF47874">
    <property type="entry name" value="Annexin"/>
    <property type="match status" value="1"/>
</dbReference>
<dbReference type="GO" id="GO:0005509">
    <property type="term" value="F:calcium ion binding"/>
    <property type="evidence" value="ECO:0007669"/>
    <property type="project" value="InterPro"/>
</dbReference>
<feature type="binding site" evidence="1">
    <location>
        <position position="296"/>
    </location>
    <ligand>
        <name>Ca(2+)</name>
        <dbReference type="ChEBI" id="CHEBI:29108"/>
        <label>1</label>
    </ligand>
</feature>
<gene>
    <name evidence="2" type="ORF">CRG98_002389</name>
</gene>
<dbReference type="PROSITE" id="PS51897">
    <property type="entry name" value="ANNEXIN_2"/>
    <property type="match status" value="4"/>
</dbReference>
<feature type="binding site" evidence="1">
    <location>
        <position position="295"/>
    </location>
    <ligand>
        <name>Ca(2+)</name>
        <dbReference type="ChEBI" id="CHEBI:29108"/>
        <label>3</label>
    </ligand>
</feature>
<dbReference type="InterPro" id="IPR009118">
    <property type="entry name" value="AnnexinD_plant"/>
</dbReference>
<dbReference type="AlphaFoldDB" id="A0A2I0L905"/>
<dbReference type="GO" id="GO:0009651">
    <property type="term" value="P:response to salt stress"/>
    <property type="evidence" value="ECO:0007669"/>
    <property type="project" value="TreeGrafter"/>
</dbReference>
<dbReference type="FunFam" id="1.10.220.10:FF:000009">
    <property type="entry name" value="Annexin"/>
    <property type="match status" value="1"/>
</dbReference>
<evidence type="ECO:0000313" key="2">
    <source>
        <dbReference type="EMBL" id="PKI77179.1"/>
    </source>
</evidence>
<dbReference type="PRINTS" id="PR01814">
    <property type="entry name" value="ANNEXINPLANT"/>
</dbReference>
<dbReference type="Gene3D" id="1.10.220.10">
    <property type="entry name" value="Annexin"/>
    <property type="match status" value="4"/>
</dbReference>
<dbReference type="FunFam" id="1.10.220.10:FF:000006">
    <property type="entry name" value="Annexin"/>
    <property type="match status" value="1"/>
</dbReference>
<accession>A0A2I0L905</accession>
<keyword evidence="3" id="KW-1185">Reference proteome</keyword>
<comment type="caution">
    <text evidence="2">The sequence shown here is derived from an EMBL/GenBank/DDBJ whole genome shotgun (WGS) entry which is preliminary data.</text>
</comment>
<reference evidence="2 3" key="1">
    <citation type="submission" date="2017-11" db="EMBL/GenBank/DDBJ databases">
        <title>De-novo sequencing of pomegranate (Punica granatum L.) genome.</title>
        <authorList>
            <person name="Akparov Z."/>
            <person name="Amiraslanov A."/>
            <person name="Hajiyeva S."/>
            <person name="Abbasov M."/>
            <person name="Kaur K."/>
            <person name="Hamwieh A."/>
            <person name="Solovyev V."/>
            <person name="Salamov A."/>
            <person name="Braich B."/>
            <person name="Kosarev P."/>
            <person name="Mahmoud A."/>
            <person name="Hajiyev E."/>
            <person name="Babayeva S."/>
            <person name="Izzatullayeva V."/>
            <person name="Mammadov A."/>
            <person name="Mammadov A."/>
            <person name="Sharifova S."/>
            <person name="Ojaghi J."/>
            <person name="Eynullazada K."/>
            <person name="Bayramov B."/>
            <person name="Abdulazimova A."/>
            <person name="Shahmuradov I."/>
        </authorList>
    </citation>
    <scope>NUCLEOTIDE SEQUENCE [LARGE SCALE GENOMIC DNA]</scope>
    <source>
        <strain evidence="3">cv. AG2017</strain>
        <tissue evidence="2">Leaf</tissue>
    </source>
</reference>
<protein>
    <submittedName>
        <fullName evidence="2">Uncharacterized protein</fullName>
    </submittedName>
</protein>
<dbReference type="OrthoDB" id="37886at2759"/>
<dbReference type="Pfam" id="PF00191">
    <property type="entry name" value="Annexin"/>
    <property type="match status" value="4"/>
</dbReference>
<dbReference type="FunFam" id="1.10.220.10:FF:000008">
    <property type="entry name" value="Annexin"/>
    <property type="match status" value="1"/>
</dbReference>
<dbReference type="PRINTS" id="PR00196">
    <property type="entry name" value="ANNEXIN"/>
</dbReference>
<dbReference type="PANTHER" id="PTHR10502:SF193">
    <property type="entry name" value="ANNEXIN D8"/>
    <property type="match status" value="1"/>
</dbReference>
<dbReference type="PANTHER" id="PTHR10502">
    <property type="entry name" value="ANNEXIN"/>
    <property type="match status" value="1"/>
</dbReference>
<feature type="binding site" evidence="1">
    <location>
        <position position="27"/>
    </location>
    <ligand>
        <name>Ca(2+)</name>
        <dbReference type="ChEBI" id="CHEBI:29108"/>
        <label>1</label>
    </ligand>
</feature>